<dbReference type="Proteomes" id="UP001154272">
    <property type="component" value="Unassembled WGS sequence"/>
</dbReference>
<comment type="caution">
    <text evidence="1">The sequence shown here is derived from an EMBL/GenBank/DDBJ whole genome shotgun (WGS) entry which is preliminary data.</text>
</comment>
<evidence type="ECO:0000313" key="1">
    <source>
        <dbReference type="EMBL" id="CAI3938829.1"/>
    </source>
</evidence>
<keyword evidence="1" id="KW-0830">Ubiquinone</keyword>
<dbReference type="SUPFAM" id="SSF53335">
    <property type="entry name" value="S-adenosyl-L-methionine-dependent methyltransferases"/>
    <property type="match status" value="1"/>
</dbReference>
<sequence length="250" mass="29470">MAYDFNSILVNQCQKKQGITTYLQYKLTQLWPNLCGLSLFTLGQTFSLFPQKTWYPHYHLHGVLDSIPNCNLKHLYHYNQKTCCFSTDSFPLQDCSIDRILYVHDAKVTQQQFYSLLRSCWNTLNDDGKIILLLPNKLGWWSIIDNLSLRYRNSFFIQKLNIILKQHMFHISHYERVIYFPPKVMNSLSLRNNKILEFIGVFFVPFLGGYHLIEIEKNLYAPITVTPLKKNYILQEKLSKTSLNLTNSDQ</sequence>
<keyword evidence="2" id="KW-1185">Reference proteome</keyword>
<reference evidence="1" key="1">
    <citation type="submission" date="2022-10" db="EMBL/GenBank/DDBJ databases">
        <authorList>
            <person name="Botero Cardona J."/>
        </authorList>
    </citation>
    <scope>NUCLEOTIDE SEQUENCE</scope>
    <source>
        <strain evidence="1">R-83534</strain>
    </source>
</reference>
<evidence type="ECO:0000313" key="2">
    <source>
        <dbReference type="Proteomes" id="UP001154272"/>
    </source>
</evidence>
<proteinExistence type="predicted"/>
<name>A0ABM9HNH5_9PROT</name>
<accession>A0ABM9HNH5</accession>
<dbReference type="RefSeq" id="WP_034335977.1">
    <property type="nucleotide sequence ID" value="NZ_CAMXCH010000002.1"/>
</dbReference>
<dbReference type="InterPro" id="IPR029063">
    <property type="entry name" value="SAM-dependent_MTases_sf"/>
</dbReference>
<dbReference type="EMBL" id="CAMXCH010000002">
    <property type="protein sequence ID" value="CAI3938829.1"/>
    <property type="molecule type" value="Genomic_DNA"/>
</dbReference>
<protein>
    <submittedName>
        <fullName evidence="1">Ubiquinone/menaquinone biosynthesis C-methylase UbiE/MenG (UbiE) (PDB:4OBW)</fullName>
    </submittedName>
</protein>
<gene>
    <name evidence="1" type="ORF">R83534S58_LOCUS998</name>
</gene>
<organism evidence="1 2">
    <name type="scientific">Commensalibacter papalotli</name>
    <name type="common">ex Botero et al. 2024</name>
    <dbReference type="NCBI Taxonomy" id="2972766"/>
    <lineage>
        <taxon>Bacteria</taxon>
        <taxon>Pseudomonadati</taxon>
        <taxon>Pseudomonadota</taxon>
        <taxon>Alphaproteobacteria</taxon>
        <taxon>Acetobacterales</taxon>
        <taxon>Acetobacteraceae</taxon>
    </lineage>
</organism>